<evidence type="ECO:0000259" key="3">
    <source>
        <dbReference type="Pfam" id="PF21294"/>
    </source>
</evidence>
<keyword evidence="2" id="KW-0812">Transmembrane</keyword>
<dbReference type="Gene3D" id="2.60.120.200">
    <property type="match status" value="1"/>
</dbReference>
<evidence type="ECO:0000256" key="1">
    <source>
        <dbReference type="SAM" id="MobiDB-lite"/>
    </source>
</evidence>
<name>A0A5C5FNX1_9BASI</name>
<gene>
    <name evidence="4" type="ORF">DMC30DRAFT_381187</name>
</gene>
<dbReference type="InterPro" id="IPR048958">
    <property type="entry name" value="Polysacc_lyase_14"/>
</dbReference>
<feature type="transmembrane region" description="Helical" evidence="2">
    <location>
        <begin position="331"/>
        <end position="353"/>
    </location>
</feature>
<protein>
    <recommendedName>
        <fullName evidence="3">Polysaccharide lyase 14 domain-containing protein</fullName>
    </recommendedName>
</protein>
<evidence type="ECO:0000313" key="5">
    <source>
        <dbReference type="Proteomes" id="UP000311382"/>
    </source>
</evidence>
<evidence type="ECO:0000313" key="4">
    <source>
        <dbReference type="EMBL" id="TNY18022.1"/>
    </source>
</evidence>
<proteinExistence type="predicted"/>
<sequence length="355" mass="38539">MGLTPSRPLLPAHASPAQLASHLSLPTSSHWLCSSPRLTSLPSPPTNHTHTASLLQQGWAARTHATKHATWARDPFDDDDNDAEAVLQVEYLGGTREGEQFSMRVPDLKARAQTAILSYEVAFDPAFDFVKGGKLPGLYGSTPTAAKGGKKGHGLCAGGKHLATCLSARLMWRPDGLGEVYAYVPTYEGFCDEREGVECDRAFGTSLGRGSWRFERGGWTTITQLVALNSAPNAANGLLALYVNHSLVYSHDHVLWRTDPTLTLSSVLFSTFFGGGDESYDAPAGGTRSYFRRFETYHSESPSPLPPSRTVTPVWGDPSPLSRARRRRADALSRALVACLCVALLCAPVLQWWTA</sequence>
<keyword evidence="2" id="KW-1133">Transmembrane helix</keyword>
<dbReference type="OrthoDB" id="2395160at2759"/>
<keyword evidence="2" id="KW-0472">Membrane</keyword>
<evidence type="ECO:0000256" key="2">
    <source>
        <dbReference type="SAM" id="Phobius"/>
    </source>
</evidence>
<accession>A0A5C5FNX1</accession>
<dbReference type="EMBL" id="SOZI01000161">
    <property type="protein sequence ID" value="TNY18022.1"/>
    <property type="molecule type" value="Genomic_DNA"/>
</dbReference>
<feature type="domain" description="Polysaccharide lyase 14" evidence="3">
    <location>
        <begin position="82"/>
        <end position="294"/>
    </location>
</feature>
<dbReference type="AlphaFoldDB" id="A0A5C5FNX1"/>
<dbReference type="PANTHER" id="PTHR40124">
    <property type="match status" value="1"/>
</dbReference>
<keyword evidence="5" id="KW-1185">Reference proteome</keyword>
<comment type="caution">
    <text evidence="4">The sequence shown here is derived from an EMBL/GenBank/DDBJ whole genome shotgun (WGS) entry which is preliminary data.</text>
</comment>
<reference evidence="4 5" key="1">
    <citation type="submission" date="2019-03" db="EMBL/GenBank/DDBJ databases">
        <title>Rhodosporidium diobovatum UCD-FST 08-225 genome sequencing, assembly, and annotation.</title>
        <authorList>
            <person name="Fakankun I.U."/>
            <person name="Fristensky B."/>
            <person name="Levin D.B."/>
        </authorList>
    </citation>
    <scope>NUCLEOTIDE SEQUENCE [LARGE SCALE GENOMIC DNA]</scope>
    <source>
        <strain evidence="4 5">UCD-FST 08-225</strain>
    </source>
</reference>
<feature type="region of interest" description="Disordered" evidence="1">
    <location>
        <begin position="299"/>
        <end position="320"/>
    </location>
</feature>
<organism evidence="4 5">
    <name type="scientific">Rhodotorula diobovata</name>
    <dbReference type="NCBI Taxonomy" id="5288"/>
    <lineage>
        <taxon>Eukaryota</taxon>
        <taxon>Fungi</taxon>
        <taxon>Dikarya</taxon>
        <taxon>Basidiomycota</taxon>
        <taxon>Pucciniomycotina</taxon>
        <taxon>Microbotryomycetes</taxon>
        <taxon>Sporidiobolales</taxon>
        <taxon>Sporidiobolaceae</taxon>
        <taxon>Rhodotorula</taxon>
    </lineage>
</organism>
<dbReference type="Pfam" id="PF21294">
    <property type="entry name" value="Polysacc_lyase_14"/>
    <property type="match status" value="1"/>
</dbReference>
<dbReference type="Proteomes" id="UP000311382">
    <property type="component" value="Unassembled WGS sequence"/>
</dbReference>
<dbReference type="PANTHER" id="PTHR40124:SF1">
    <property type="entry name" value="DISAGGREGATASE RELATED REPEAT PROTEIN"/>
    <property type="match status" value="1"/>
</dbReference>